<proteinExistence type="predicted"/>
<dbReference type="Gene3D" id="3.80.10.10">
    <property type="entry name" value="Ribonuclease Inhibitor"/>
    <property type="match status" value="1"/>
</dbReference>
<reference evidence="1" key="1">
    <citation type="submission" date="2018-10" db="EMBL/GenBank/DDBJ databases">
        <title>Hidden diversity of soil giant viruses.</title>
        <authorList>
            <person name="Schulz F."/>
            <person name="Alteio L."/>
            <person name="Goudeau D."/>
            <person name="Ryan E.M."/>
            <person name="Malmstrom R.R."/>
            <person name="Blanchard J."/>
            <person name="Woyke T."/>
        </authorList>
    </citation>
    <scope>NUCLEOTIDE SEQUENCE</scope>
    <source>
        <strain evidence="1">HYV1</strain>
    </source>
</reference>
<dbReference type="PANTHER" id="PTHR48057">
    <property type="entry name" value="LEUCINE-RICH REPEAT SERINE/THREONINE-PROTEIN KINASE 1"/>
    <property type="match status" value="1"/>
</dbReference>
<evidence type="ECO:0008006" key="2">
    <source>
        <dbReference type="Google" id="ProtNLM"/>
    </source>
</evidence>
<dbReference type="PANTHER" id="PTHR48057:SF19">
    <property type="entry name" value="LEUCINE-RICH REPEAT-CONTAINING N-TERMINAL PLANT-TYPE DOMAIN-CONTAINING PROTEIN"/>
    <property type="match status" value="1"/>
</dbReference>
<dbReference type="EMBL" id="MK072386">
    <property type="protein sequence ID" value="AYV83148.1"/>
    <property type="molecule type" value="Genomic_DNA"/>
</dbReference>
<dbReference type="SMART" id="SM00367">
    <property type="entry name" value="LRR_CC"/>
    <property type="match status" value="3"/>
</dbReference>
<evidence type="ECO:0000313" key="1">
    <source>
        <dbReference type="EMBL" id="AYV83148.1"/>
    </source>
</evidence>
<dbReference type="SUPFAM" id="SSF52058">
    <property type="entry name" value="L domain-like"/>
    <property type="match status" value="1"/>
</dbReference>
<organism evidence="1">
    <name type="scientific">Hyperionvirus sp</name>
    <dbReference type="NCBI Taxonomy" id="2487770"/>
    <lineage>
        <taxon>Viruses</taxon>
        <taxon>Varidnaviria</taxon>
        <taxon>Bamfordvirae</taxon>
        <taxon>Nucleocytoviricota</taxon>
        <taxon>Megaviricetes</taxon>
        <taxon>Imitervirales</taxon>
        <taxon>Mimiviridae</taxon>
        <taxon>Klosneuvirinae</taxon>
    </lineage>
</organism>
<sequence length="270" mass="30737">MTSLSKLKKLKHLFLTAYSITSDDGFSELSNLSSLQLVLSLANDKEPMSPSNIGLLKSFKNLLSLELNNIKGVTDEGLNALTNLTQLRLHGTVWKGSLITDLGFKNLTNLKSLDLYLWYYCEPTLNIDKLVSRIPNLTNLEMHIDELLTDAGLRNLRNLRRLHIAHNKFVTNRSIGNLRKLTYLDISSNRKVTDSSISKLTSLEYLSIHERWTPAYLERRTINCSITFNSLMHLTKLTDLNLQFHKKLSSEITHHLTNLTRLTVVGDAYP</sequence>
<dbReference type="InterPro" id="IPR032675">
    <property type="entry name" value="LRR_dom_sf"/>
</dbReference>
<accession>A0A3G5A7J6</accession>
<dbReference type="InterPro" id="IPR006553">
    <property type="entry name" value="Leu-rich_rpt_Cys-con_subtyp"/>
</dbReference>
<name>A0A3G5A7J6_9VIRU</name>
<protein>
    <recommendedName>
        <fullName evidence="2">Leucine-rich repeat protein</fullName>
    </recommendedName>
</protein>
<gene>
    <name evidence="1" type="ORF">Hyperionvirus4_113</name>
</gene>
<dbReference type="InterPro" id="IPR052595">
    <property type="entry name" value="LRRC69/RLP"/>
</dbReference>